<dbReference type="GO" id="GO:0005737">
    <property type="term" value="C:cytoplasm"/>
    <property type="evidence" value="ECO:0007669"/>
    <property type="project" value="UniProtKB-SubCell"/>
</dbReference>
<dbReference type="GO" id="GO:0008564">
    <property type="term" value="F:protein-exporting ATPase activity"/>
    <property type="evidence" value="ECO:0007669"/>
    <property type="project" value="UniProtKB-EC"/>
</dbReference>
<comment type="function">
    <text evidence="10">Part of the Sec protein translocase complex. Interacts with the SecYEG preprotein conducting channel. Has a central role in coupling the hydrolysis of ATP to the transfer of proteins into and across the cell membrane, serving as an ATP-driven molecular motor driving the stepwise translocation of polypeptide chains across the membrane.</text>
</comment>
<dbReference type="RefSeq" id="YP_009294283.1">
    <property type="nucleotide sequence ID" value="NC_031147.1"/>
</dbReference>
<evidence type="ECO:0000256" key="3">
    <source>
        <dbReference type="ARBA" id="ARBA00022448"/>
    </source>
</evidence>
<dbReference type="AlphaFoldDB" id="A0A1C9CH44"/>
<feature type="binding site" evidence="10">
    <location>
        <begin position="100"/>
        <end position="104"/>
    </location>
    <ligand>
        <name>ATP</name>
        <dbReference type="ChEBI" id="CHEBI:30616"/>
    </ligand>
</feature>
<dbReference type="PROSITE" id="PS51196">
    <property type="entry name" value="SECA_MOTOR_DEAD"/>
    <property type="match status" value="1"/>
</dbReference>
<dbReference type="CDD" id="cd17928">
    <property type="entry name" value="DEXDc_SecA"/>
    <property type="match status" value="1"/>
</dbReference>
<keyword evidence="10" id="KW-0963">Cytoplasm</keyword>
<feature type="domain" description="Helicase ATP-binding" evidence="12">
    <location>
        <begin position="84"/>
        <end position="242"/>
    </location>
</feature>
<dbReference type="PROSITE" id="PS51192">
    <property type="entry name" value="HELICASE_ATP_BIND_1"/>
    <property type="match status" value="1"/>
</dbReference>
<dbReference type="EC" id="7.4.2.8" evidence="10"/>
<dbReference type="FunFam" id="3.40.50.300:FF:000429">
    <property type="entry name" value="Preprotein translocase subunit SecA"/>
    <property type="match status" value="1"/>
</dbReference>
<keyword evidence="8 10" id="KW-0811">Translocation</keyword>
<dbReference type="Pfam" id="PF21090">
    <property type="entry name" value="P-loop_SecA"/>
    <property type="match status" value="1"/>
</dbReference>
<dbReference type="InterPro" id="IPR011115">
    <property type="entry name" value="SecA_DEAD"/>
</dbReference>
<geneLocation type="plastid" evidence="14"/>
<dbReference type="HAMAP" id="MF_01382">
    <property type="entry name" value="SecA"/>
    <property type="match status" value="1"/>
</dbReference>
<dbReference type="PANTHER" id="PTHR30612">
    <property type="entry name" value="SECA INNER MEMBRANE COMPONENT OF SEC PROTEIN SECRETION SYSTEM"/>
    <property type="match status" value="1"/>
</dbReference>
<dbReference type="InterPro" id="IPR000185">
    <property type="entry name" value="SecA"/>
</dbReference>
<dbReference type="InterPro" id="IPR014018">
    <property type="entry name" value="SecA_motor_DEAD"/>
</dbReference>
<dbReference type="CDD" id="cd18803">
    <property type="entry name" value="SF2_C_secA"/>
    <property type="match status" value="1"/>
</dbReference>
<feature type="binding site" evidence="10">
    <location>
        <position position="490"/>
    </location>
    <ligand>
        <name>ATP</name>
        <dbReference type="ChEBI" id="CHEBI:30616"/>
    </ligand>
</feature>
<evidence type="ECO:0000256" key="1">
    <source>
        <dbReference type="ARBA" id="ARBA00004170"/>
    </source>
</evidence>
<evidence type="ECO:0000313" key="14">
    <source>
        <dbReference type="EMBL" id="AOM67723.1"/>
    </source>
</evidence>
<evidence type="ECO:0000256" key="10">
    <source>
        <dbReference type="HAMAP-Rule" id="MF_01382"/>
    </source>
</evidence>
<dbReference type="Gene3D" id="3.90.1440.10">
    <property type="entry name" value="SecA, preprotein cross-linking domain"/>
    <property type="match status" value="1"/>
</dbReference>
<dbReference type="FunFam" id="3.90.1440.10:FF:000003">
    <property type="entry name" value="Preprotein translocase SecA subunit"/>
    <property type="match status" value="1"/>
</dbReference>
<evidence type="ECO:0000256" key="7">
    <source>
        <dbReference type="ARBA" id="ARBA00022967"/>
    </source>
</evidence>
<keyword evidence="3 10" id="KW-0813">Transport</keyword>
<proteinExistence type="inferred from homology"/>
<keyword evidence="9 10" id="KW-0472">Membrane</keyword>
<evidence type="ECO:0000256" key="8">
    <source>
        <dbReference type="ARBA" id="ARBA00023010"/>
    </source>
</evidence>
<dbReference type="InterPro" id="IPR011130">
    <property type="entry name" value="SecA_preprotein_X-link_dom"/>
</dbReference>
<dbReference type="InterPro" id="IPR036670">
    <property type="entry name" value="SecA_X-link_sf"/>
</dbReference>
<keyword evidence="7 10" id="KW-1278">Translocase</keyword>
<dbReference type="NCBIfam" id="TIGR00963">
    <property type="entry name" value="secA"/>
    <property type="match status" value="1"/>
</dbReference>
<dbReference type="SUPFAM" id="SSF81767">
    <property type="entry name" value="Pre-protein crosslinking domain of SecA"/>
    <property type="match status" value="1"/>
</dbReference>
<feature type="domain" description="SecA family profile" evidence="13">
    <location>
        <begin position="1"/>
        <end position="672"/>
    </location>
</feature>
<dbReference type="PROSITE" id="PS01312">
    <property type="entry name" value="SECA"/>
    <property type="match status" value="1"/>
</dbReference>
<dbReference type="SMART" id="SM00957">
    <property type="entry name" value="SecA_DEAD"/>
    <property type="match status" value="1"/>
</dbReference>
<evidence type="ECO:0000259" key="13">
    <source>
        <dbReference type="PROSITE" id="PS51196"/>
    </source>
</evidence>
<accession>A0A1C9CH44</accession>
<dbReference type="InterPro" id="IPR027417">
    <property type="entry name" value="P-loop_NTPase"/>
</dbReference>
<dbReference type="GeneID" id="29070225"/>
<dbReference type="Pfam" id="PF07517">
    <property type="entry name" value="SecA_DEAD"/>
    <property type="match status" value="1"/>
</dbReference>
<sequence>MLNLFSESKYRTFNKYKSTIKRINELAQEMEDWSDTQLFNQTANLKEKFHECNDLDLLLPESFASLKEACRRAIGISLFDVQLLGGIVLHNGNIAEMKTGEGKTLAATLPAYLNSLTGEPVHVVTVNDYLAKRDSEWVEQIYNRVNIQVGLVQQNMSADVRKQNYAKEIVYVTNSELGFDYLRDNMAIDLNDIVQKKFSFCIIDEVDSILIDEARTPLILSGPSQIATAKYSTSYLLCCELVNTLHYEIDEKNRSVILTDEGIAYCEQYLQIPNIYQIHDPWAQHLTNGLKAKELFVKDRHYIVKDKEVIIVDEFTGRIMPGRRWSDGLHQAIEAKENVTIQKENQTLASITYQNFFLLYKKLSGMTGTALTETTEFDKIYNTNVLEVPTNKSCIRQDLADLVYKREYDKWSAIANECYDMYQVGRPTLIGTTNVEKSELLAKILDEYKIPYRLLNAKPENVKKESAIIAQAGQLNAITIATNMAGRGTDIILGGNAKQVSRLLIVSYLTEIICNINIGAHNLQLGIDLDEVQHIFQELSINITKDKLLANIETADQLEIYIEECLVKPITSDEIATIIKAAYGKLIAIYNQLFNDNRNKVIELGGLHVIGTERHESRRIDNQLRGRAGRQGDVGSSRFFLSLEDSLLRIFGGDKILRLMETLNIEDDTPIESKILSNSLDSAQKKVESYYYDIRKQLFEYDEVLNIQRQAIYSERNRILSSNYVRDCIIEYGESTIDEILLFQLTSNSGRHDNKDQNVSILKKTQAILNMPTQLEQGEIRELKTEEIRLFLYEQLRITYDLREAYLEQLRPGLIRQLEKYYLLQQIDKAWQEHLEDMSNLRESIGWRSYGQQDPLTEYKNEAFSLFLNMITYIRETVVYLIMRSKLVIDTDTRKDT</sequence>
<evidence type="ECO:0000259" key="12">
    <source>
        <dbReference type="PROSITE" id="PS51192"/>
    </source>
</evidence>
<dbReference type="InterPro" id="IPR020937">
    <property type="entry name" value="SecA_CS"/>
</dbReference>
<organism evidence="14">
    <name type="scientific">Palmaria palmata</name>
    <name type="common">Dulse</name>
    <name type="synonym">Rhodymenia palmata</name>
    <dbReference type="NCBI Taxonomy" id="2822"/>
    <lineage>
        <taxon>Eukaryota</taxon>
        <taxon>Rhodophyta</taxon>
        <taxon>Florideophyceae</taxon>
        <taxon>Nemaliophycidae</taxon>
        <taxon>Palmariales</taxon>
        <taxon>Palmariaceae</taxon>
        <taxon>Palmaria</taxon>
    </lineage>
</organism>
<dbReference type="Gene3D" id="1.10.3060.10">
    <property type="entry name" value="Helical scaffold and wing domains of SecA"/>
    <property type="match status" value="1"/>
</dbReference>
<dbReference type="PANTHER" id="PTHR30612:SF0">
    <property type="entry name" value="CHLOROPLAST PROTEIN-TRANSPORTING ATPASE"/>
    <property type="match status" value="1"/>
</dbReference>
<keyword evidence="6 10" id="KW-0653">Protein transport</keyword>
<dbReference type="InterPro" id="IPR036266">
    <property type="entry name" value="SecA_Wing/Scaffold_sf"/>
</dbReference>
<keyword evidence="4 10" id="KW-0547">Nucleotide-binding</keyword>
<dbReference type="InterPro" id="IPR014001">
    <property type="entry name" value="Helicase_ATP-bd"/>
</dbReference>
<dbReference type="NCBIfam" id="NF009538">
    <property type="entry name" value="PRK12904.1"/>
    <property type="match status" value="1"/>
</dbReference>
<dbReference type="Pfam" id="PF01043">
    <property type="entry name" value="SecA_PP_bind"/>
    <property type="match status" value="1"/>
</dbReference>
<dbReference type="InterPro" id="IPR044722">
    <property type="entry name" value="SecA_SF2_C"/>
</dbReference>
<dbReference type="SUPFAM" id="SSF81886">
    <property type="entry name" value="Helical scaffold and wing domains of SecA"/>
    <property type="match status" value="1"/>
</dbReference>
<feature type="binding site" evidence="10">
    <location>
        <position position="82"/>
    </location>
    <ligand>
        <name>ATP</name>
        <dbReference type="ChEBI" id="CHEBI:30616"/>
    </ligand>
</feature>
<dbReference type="SUPFAM" id="SSF52540">
    <property type="entry name" value="P-loop containing nucleoside triphosphate hydrolases"/>
    <property type="match status" value="2"/>
</dbReference>
<dbReference type="InterPro" id="IPR011116">
    <property type="entry name" value="SecA_Wing/Scaffold"/>
</dbReference>
<keyword evidence="14" id="KW-0934">Plastid</keyword>
<dbReference type="GO" id="GO:0005524">
    <property type="term" value="F:ATP binding"/>
    <property type="evidence" value="ECO:0007669"/>
    <property type="project" value="UniProtKB-UniRule"/>
</dbReference>
<reference evidence="14" key="1">
    <citation type="journal article" date="2018" name="PLoS ONE">
        <title>Plastid genome analysis of three Nemaliophycidae red algal species suggests environmental adaptation for iron limited habitats.</title>
        <authorList>
            <person name="Cho C.H."/>
            <person name="Choi J.W."/>
            <person name="Lam D.W."/>
            <person name="Kim K.M."/>
            <person name="Yoon H.S."/>
        </authorList>
    </citation>
    <scope>NUCLEOTIDE SEQUENCE</scope>
</reference>
<comment type="catalytic activity">
    <reaction evidence="10">
        <text>ATP + H2O + cellular proteinSide 1 = ADP + phosphate + cellular proteinSide 2.</text>
        <dbReference type="EC" id="7.4.2.8"/>
    </reaction>
</comment>
<dbReference type="GO" id="GO:0006605">
    <property type="term" value="P:protein targeting"/>
    <property type="evidence" value="ECO:0007669"/>
    <property type="project" value="UniProtKB-UniRule"/>
</dbReference>
<evidence type="ECO:0000256" key="6">
    <source>
        <dbReference type="ARBA" id="ARBA00022927"/>
    </source>
</evidence>
<dbReference type="GO" id="GO:0017038">
    <property type="term" value="P:protein import"/>
    <property type="evidence" value="ECO:0007669"/>
    <property type="project" value="InterPro"/>
</dbReference>
<dbReference type="PRINTS" id="PR00906">
    <property type="entry name" value="SECA"/>
</dbReference>
<comment type="similarity">
    <text evidence="2 10 11">Belongs to the SecA family.</text>
</comment>
<dbReference type="Gene3D" id="3.40.50.300">
    <property type="entry name" value="P-loop containing nucleotide triphosphate hydrolases"/>
    <property type="match status" value="2"/>
</dbReference>
<evidence type="ECO:0000256" key="5">
    <source>
        <dbReference type="ARBA" id="ARBA00022840"/>
    </source>
</evidence>
<dbReference type="GO" id="GO:0065002">
    <property type="term" value="P:intracellular protein transmembrane transport"/>
    <property type="evidence" value="ECO:0007669"/>
    <property type="project" value="UniProtKB-UniRule"/>
</dbReference>
<dbReference type="EMBL" id="KX284726">
    <property type="protein sequence ID" value="AOM67723.1"/>
    <property type="molecule type" value="Genomic_DNA"/>
</dbReference>
<dbReference type="SMART" id="SM00958">
    <property type="entry name" value="SecA_PP_bind"/>
    <property type="match status" value="1"/>
</dbReference>
<protein>
    <recommendedName>
        <fullName evidence="10 11">Protein translocase subunit SecA</fullName>
        <ecNumber evidence="10">7.4.2.8</ecNumber>
    </recommendedName>
</protein>
<name>A0A1C9CH44_PALPL</name>
<evidence type="ECO:0000256" key="4">
    <source>
        <dbReference type="ARBA" id="ARBA00022741"/>
    </source>
</evidence>
<dbReference type="GO" id="GO:0005886">
    <property type="term" value="C:plasma membrane"/>
    <property type="evidence" value="ECO:0007669"/>
    <property type="project" value="UniProtKB-SubCell"/>
</dbReference>
<evidence type="ECO:0000256" key="11">
    <source>
        <dbReference type="RuleBase" id="RU003874"/>
    </source>
</evidence>
<comment type="subunit">
    <text evidence="10">Monomer and homodimer. Part of the essential Sec protein translocation apparatus which comprises SecA, SecYEG and auxiliary proteins SecDF. Other proteins may also be involved.</text>
</comment>
<gene>
    <name evidence="10 14" type="primary">secA</name>
    <name evidence="14" type="ORF">Palma_091</name>
</gene>
<dbReference type="Pfam" id="PF07516">
    <property type="entry name" value="SecA_SW"/>
    <property type="match status" value="1"/>
</dbReference>
<comment type="subcellular location">
    <subcellularLocation>
        <location evidence="10">Cell membrane</location>
        <topology evidence="10">Peripheral membrane protein</topology>
        <orientation evidence="10">Cytoplasmic side</orientation>
    </subcellularLocation>
    <subcellularLocation>
        <location evidence="10">Cytoplasm</location>
    </subcellularLocation>
    <subcellularLocation>
        <location evidence="1">Membrane</location>
        <topology evidence="1">Peripheral membrane protein</topology>
    </subcellularLocation>
    <text evidence="10">Distribution is 50-50.</text>
</comment>
<evidence type="ECO:0000256" key="2">
    <source>
        <dbReference type="ARBA" id="ARBA00007650"/>
    </source>
</evidence>
<keyword evidence="5 10" id="KW-0067">ATP-binding</keyword>
<keyword evidence="10" id="KW-1003">Cell membrane</keyword>
<evidence type="ECO:0000256" key="9">
    <source>
        <dbReference type="ARBA" id="ARBA00023136"/>
    </source>
</evidence>